<evidence type="ECO:0000256" key="5">
    <source>
        <dbReference type="PROSITE-ProRule" id="PRU00723"/>
    </source>
</evidence>
<feature type="domain" description="C3H1-type" evidence="7">
    <location>
        <begin position="239"/>
        <end position="267"/>
    </location>
</feature>
<feature type="compositionally biased region" description="Basic and acidic residues" evidence="6">
    <location>
        <begin position="346"/>
        <end position="361"/>
    </location>
</feature>
<keyword evidence="3 5" id="KW-0863">Zinc-finger</keyword>
<dbReference type="OrthoDB" id="410307at2759"/>
<dbReference type="PANTHER" id="PTHR46156">
    <property type="entry name" value="CCCH ZINGC FINGER"/>
    <property type="match status" value="1"/>
</dbReference>
<dbReference type="GO" id="GO:0008270">
    <property type="term" value="F:zinc ion binding"/>
    <property type="evidence" value="ECO:0007669"/>
    <property type="project" value="UniProtKB-KW"/>
</dbReference>
<keyword evidence="9" id="KW-1185">Reference proteome</keyword>
<dbReference type="InterPro" id="IPR000571">
    <property type="entry name" value="Znf_CCCH"/>
</dbReference>
<feature type="region of interest" description="Disordered" evidence="6">
    <location>
        <begin position="23"/>
        <end position="57"/>
    </location>
</feature>
<evidence type="ECO:0000256" key="3">
    <source>
        <dbReference type="ARBA" id="ARBA00022771"/>
    </source>
</evidence>
<evidence type="ECO:0000256" key="4">
    <source>
        <dbReference type="ARBA" id="ARBA00022833"/>
    </source>
</evidence>
<accession>A0A9W8H321</accession>
<protein>
    <recommendedName>
        <fullName evidence="7">C3H1-type domain-containing protein</fullName>
    </recommendedName>
</protein>
<evidence type="ECO:0000313" key="9">
    <source>
        <dbReference type="Proteomes" id="UP001140217"/>
    </source>
</evidence>
<dbReference type="PANTHER" id="PTHR46156:SF1">
    <property type="entry name" value="ZINC FINGER CCCH DOMAIN-CONTAINING PROTEIN 3"/>
    <property type="match status" value="1"/>
</dbReference>
<dbReference type="Gene3D" id="4.10.1000.10">
    <property type="entry name" value="Zinc finger, CCCH-type"/>
    <property type="match status" value="2"/>
</dbReference>
<evidence type="ECO:0000256" key="6">
    <source>
        <dbReference type="SAM" id="MobiDB-lite"/>
    </source>
</evidence>
<feature type="region of interest" description="Disordered" evidence="6">
    <location>
        <begin position="282"/>
        <end position="361"/>
    </location>
</feature>
<feature type="zinc finger region" description="C3H1-type" evidence="5">
    <location>
        <begin position="212"/>
        <end position="238"/>
    </location>
</feature>
<dbReference type="EMBL" id="JANBUL010000261">
    <property type="protein sequence ID" value="KAJ2777902.1"/>
    <property type="molecule type" value="Genomic_DNA"/>
</dbReference>
<dbReference type="SUPFAM" id="SSF90229">
    <property type="entry name" value="CCCH zinc finger"/>
    <property type="match status" value="1"/>
</dbReference>
<sequence>MPDGDNEDLKRQIQQLELVIRQRTQQRSWDGARHNPLRPRHHQHQHQRHRPPAVRPSRNLKLTVKDSGSGADAEGFLSYGNKLVRVASGARPLRPALRPAPRPAAPAQITIDGEAYVRRGRGNNKLVRASELPARPPQGAGAQSRVVSIDGESYVRTKRGSLVRVGALRALNSQRQQRQPQHQRKRLCTRHLFGKCTAAPESECAYSHVLTPETTPVCMHFQTDSCTRAGCRFTHTKVNPNAPICRDFVHRGFCAKGVRCLHRHVLECPDWVEKGRCPRPRCRLPHPDKSRPRPGPALPTKEEEEAFTQHYIQRPTFGAKPADGAPPESSDSEDLDGSLSEDEAEELLKWYDDNYEDASKS</sequence>
<dbReference type="FunFam" id="4.10.1000.10:FF:000022">
    <property type="entry name" value="Zinc finger CCCH domain-containing protein 7"/>
    <property type="match status" value="1"/>
</dbReference>
<dbReference type="Proteomes" id="UP001140217">
    <property type="component" value="Unassembled WGS sequence"/>
</dbReference>
<reference evidence="8" key="1">
    <citation type="submission" date="2022-07" db="EMBL/GenBank/DDBJ databases">
        <title>Phylogenomic reconstructions and comparative analyses of Kickxellomycotina fungi.</title>
        <authorList>
            <person name="Reynolds N.K."/>
            <person name="Stajich J.E."/>
            <person name="Barry K."/>
            <person name="Grigoriev I.V."/>
            <person name="Crous P."/>
            <person name="Smith M.E."/>
        </authorList>
    </citation>
    <scope>NUCLEOTIDE SEQUENCE</scope>
    <source>
        <strain evidence="8">NBRC 105414</strain>
    </source>
</reference>
<dbReference type="SMART" id="SM00356">
    <property type="entry name" value="ZnF_C3H1"/>
    <property type="match status" value="4"/>
</dbReference>
<gene>
    <name evidence="8" type="ORF">H4R18_004914</name>
</gene>
<feature type="compositionally biased region" description="Basic residues" evidence="6">
    <location>
        <begin position="35"/>
        <end position="52"/>
    </location>
</feature>
<keyword evidence="4 5" id="KW-0862">Zinc</keyword>
<dbReference type="GO" id="GO:0005634">
    <property type="term" value="C:nucleus"/>
    <property type="evidence" value="ECO:0007669"/>
    <property type="project" value="TreeGrafter"/>
</dbReference>
<dbReference type="InterPro" id="IPR036855">
    <property type="entry name" value="Znf_CCCH_sf"/>
</dbReference>
<feature type="zinc finger region" description="C3H1-type" evidence="5">
    <location>
        <begin position="239"/>
        <end position="267"/>
    </location>
</feature>
<name>A0A9W8H321_9FUNG</name>
<dbReference type="AlphaFoldDB" id="A0A9W8H321"/>
<evidence type="ECO:0000256" key="2">
    <source>
        <dbReference type="ARBA" id="ARBA00022737"/>
    </source>
</evidence>
<feature type="compositionally biased region" description="Acidic residues" evidence="6">
    <location>
        <begin position="330"/>
        <end position="345"/>
    </location>
</feature>
<evidence type="ECO:0000259" key="7">
    <source>
        <dbReference type="PROSITE" id="PS50103"/>
    </source>
</evidence>
<keyword evidence="1 5" id="KW-0479">Metal-binding</keyword>
<feature type="domain" description="C3H1-type" evidence="7">
    <location>
        <begin position="212"/>
        <end position="238"/>
    </location>
</feature>
<comment type="caution">
    <text evidence="8">The sequence shown here is derived from an EMBL/GenBank/DDBJ whole genome shotgun (WGS) entry which is preliminary data.</text>
</comment>
<evidence type="ECO:0000313" key="8">
    <source>
        <dbReference type="EMBL" id="KAJ2777902.1"/>
    </source>
</evidence>
<dbReference type="PROSITE" id="PS50103">
    <property type="entry name" value="ZF_C3H1"/>
    <property type="match status" value="2"/>
</dbReference>
<evidence type="ECO:0000256" key="1">
    <source>
        <dbReference type="ARBA" id="ARBA00022723"/>
    </source>
</evidence>
<proteinExistence type="predicted"/>
<keyword evidence="2" id="KW-0677">Repeat</keyword>
<organism evidence="8 9">
    <name type="scientific">Coemansia javaensis</name>
    <dbReference type="NCBI Taxonomy" id="2761396"/>
    <lineage>
        <taxon>Eukaryota</taxon>
        <taxon>Fungi</taxon>
        <taxon>Fungi incertae sedis</taxon>
        <taxon>Zoopagomycota</taxon>
        <taxon>Kickxellomycotina</taxon>
        <taxon>Kickxellomycetes</taxon>
        <taxon>Kickxellales</taxon>
        <taxon>Kickxellaceae</taxon>
        <taxon>Coemansia</taxon>
    </lineage>
</organism>